<name>A0ABV0RS09_9TELE</name>
<keyword evidence="2" id="KW-1185">Reference proteome</keyword>
<dbReference type="EMBL" id="JAHRIN010055700">
    <property type="protein sequence ID" value="MEQ2210970.1"/>
    <property type="molecule type" value="Genomic_DNA"/>
</dbReference>
<protein>
    <submittedName>
        <fullName evidence="1">Uncharacterized protein</fullName>
    </submittedName>
</protein>
<evidence type="ECO:0000313" key="2">
    <source>
        <dbReference type="Proteomes" id="UP001434883"/>
    </source>
</evidence>
<reference evidence="1 2" key="1">
    <citation type="submission" date="2021-06" db="EMBL/GenBank/DDBJ databases">
        <authorList>
            <person name="Palmer J.M."/>
        </authorList>
    </citation>
    <scope>NUCLEOTIDE SEQUENCE [LARGE SCALE GENOMIC DNA]</scope>
    <source>
        <strain evidence="1 2">XC_2019</strain>
        <tissue evidence="1">Muscle</tissue>
    </source>
</reference>
<gene>
    <name evidence="1" type="ORF">XENOCAPTIV_023252</name>
</gene>
<sequence length="126" mass="14386">MIYKTLCKEIPNFSFSNTHIKSGNCYVCCSEITKAFVPMCLSTGAFPPTWQLDHVHTSCDVIAEGFVINHLHCCSFFHGYFQIYSQSPCNQHQSSDLCVSVRLFFIEPNNHGTHSIPYVKEDYHQS</sequence>
<comment type="caution">
    <text evidence="1">The sequence shown here is derived from an EMBL/GenBank/DDBJ whole genome shotgun (WGS) entry which is preliminary data.</text>
</comment>
<accession>A0ABV0RS09</accession>
<dbReference type="Proteomes" id="UP001434883">
    <property type="component" value="Unassembled WGS sequence"/>
</dbReference>
<proteinExistence type="predicted"/>
<evidence type="ECO:0000313" key="1">
    <source>
        <dbReference type="EMBL" id="MEQ2210970.1"/>
    </source>
</evidence>
<organism evidence="1 2">
    <name type="scientific">Xenoophorus captivus</name>
    <dbReference type="NCBI Taxonomy" id="1517983"/>
    <lineage>
        <taxon>Eukaryota</taxon>
        <taxon>Metazoa</taxon>
        <taxon>Chordata</taxon>
        <taxon>Craniata</taxon>
        <taxon>Vertebrata</taxon>
        <taxon>Euteleostomi</taxon>
        <taxon>Actinopterygii</taxon>
        <taxon>Neopterygii</taxon>
        <taxon>Teleostei</taxon>
        <taxon>Neoteleostei</taxon>
        <taxon>Acanthomorphata</taxon>
        <taxon>Ovalentaria</taxon>
        <taxon>Atherinomorphae</taxon>
        <taxon>Cyprinodontiformes</taxon>
        <taxon>Goodeidae</taxon>
        <taxon>Xenoophorus</taxon>
    </lineage>
</organism>